<comment type="caution">
    <text evidence="1">The sequence shown here is derived from an EMBL/GenBank/DDBJ whole genome shotgun (WGS) entry which is preliminary data.</text>
</comment>
<dbReference type="Proteomes" id="UP001164250">
    <property type="component" value="Chromosome 5"/>
</dbReference>
<reference evidence="2" key="1">
    <citation type="journal article" date="2023" name="G3 (Bethesda)">
        <title>Genome assembly and association tests identify interacting loci associated with vigor, precocity, and sex in interspecific pistachio rootstocks.</title>
        <authorList>
            <person name="Palmer W."/>
            <person name="Jacygrad E."/>
            <person name="Sagayaradj S."/>
            <person name="Cavanaugh K."/>
            <person name="Han R."/>
            <person name="Bertier L."/>
            <person name="Beede B."/>
            <person name="Kafkas S."/>
            <person name="Golino D."/>
            <person name="Preece J."/>
            <person name="Michelmore R."/>
        </authorList>
    </citation>
    <scope>NUCLEOTIDE SEQUENCE [LARGE SCALE GENOMIC DNA]</scope>
</reference>
<organism evidence="1 2">
    <name type="scientific">Pistacia atlantica</name>
    <dbReference type="NCBI Taxonomy" id="434234"/>
    <lineage>
        <taxon>Eukaryota</taxon>
        <taxon>Viridiplantae</taxon>
        <taxon>Streptophyta</taxon>
        <taxon>Embryophyta</taxon>
        <taxon>Tracheophyta</taxon>
        <taxon>Spermatophyta</taxon>
        <taxon>Magnoliopsida</taxon>
        <taxon>eudicotyledons</taxon>
        <taxon>Gunneridae</taxon>
        <taxon>Pentapetalae</taxon>
        <taxon>rosids</taxon>
        <taxon>malvids</taxon>
        <taxon>Sapindales</taxon>
        <taxon>Anacardiaceae</taxon>
        <taxon>Pistacia</taxon>
    </lineage>
</organism>
<accession>A0ACC1BGD9</accession>
<sequence>MVKSNPPNNSLELELQINKSTAEIETLNKKLKDYEPDLNQYPQPSQLIRIEKNLKASLELVNERKQSIIGDRITLEIPTEFHELNWVANGTFNTNQMNFERNYTNVLTIATANNNNNNYEPYFTANVTDAVNTTGTINKNLEVPYFIGTSTTAISAVENNKSISNNINNGNCDAGLDQPNNLPNEAKKGDGASSTTGNLLNDPCDLDDLNWDIEVNLDDLDNLLG</sequence>
<name>A0ACC1BGD9_9ROSI</name>
<evidence type="ECO:0000313" key="2">
    <source>
        <dbReference type="Proteomes" id="UP001164250"/>
    </source>
</evidence>
<proteinExistence type="predicted"/>
<evidence type="ECO:0000313" key="1">
    <source>
        <dbReference type="EMBL" id="KAJ0097877.1"/>
    </source>
</evidence>
<gene>
    <name evidence="1" type="ORF">Patl1_27331</name>
</gene>
<dbReference type="EMBL" id="CM047901">
    <property type="protein sequence ID" value="KAJ0097877.1"/>
    <property type="molecule type" value="Genomic_DNA"/>
</dbReference>
<keyword evidence="2" id="KW-1185">Reference proteome</keyword>
<protein>
    <submittedName>
        <fullName evidence="1">Uncharacterized protein</fullName>
    </submittedName>
</protein>